<dbReference type="OrthoDB" id="5128854at2"/>
<keyword evidence="1" id="KW-1133">Transmembrane helix</keyword>
<dbReference type="RefSeq" id="WP_121688286.1">
    <property type="nucleotide sequence ID" value="NZ_RCUY01000005.1"/>
</dbReference>
<dbReference type="Proteomes" id="UP000269438">
    <property type="component" value="Unassembled WGS sequence"/>
</dbReference>
<comment type="caution">
    <text evidence="2">The sequence shown here is derived from an EMBL/GenBank/DDBJ whole genome shotgun (WGS) entry which is preliminary data.</text>
</comment>
<dbReference type="EMBL" id="RCUY01000005">
    <property type="protein sequence ID" value="RLP83158.1"/>
    <property type="molecule type" value="Genomic_DNA"/>
</dbReference>
<protein>
    <submittedName>
        <fullName evidence="2">Uncharacterized protein</fullName>
    </submittedName>
</protein>
<evidence type="ECO:0000313" key="2">
    <source>
        <dbReference type="EMBL" id="RLP83158.1"/>
    </source>
</evidence>
<dbReference type="AlphaFoldDB" id="A0A3L7AUJ7"/>
<evidence type="ECO:0000256" key="1">
    <source>
        <dbReference type="SAM" id="Phobius"/>
    </source>
</evidence>
<reference evidence="2 3" key="1">
    <citation type="submission" date="2018-10" db="EMBL/GenBank/DDBJ databases">
        <authorList>
            <person name="Li J."/>
        </authorList>
    </citation>
    <scope>NUCLEOTIDE SEQUENCE [LARGE SCALE GENOMIC DNA]</scope>
    <source>
        <strain evidence="2 3">JCM 11654</strain>
    </source>
</reference>
<name>A0A3L7AUJ7_9MICO</name>
<keyword evidence="1" id="KW-0812">Transmembrane</keyword>
<organism evidence="2 3">
    <name type="scientific">Mycetocola lacteus</name>
    <dbReference type="NCBI Taxonomy" id="76637"/>
    <lineage>
        <taxon>Bacteria</taxon>
        <taxon>Bacillati</taxon>
        <taxon>Actinomycetota</taxon>
        <taxon>Actinomycetes</taxon>
        <taxon>Micrococcales</taxon>
        <taxon>Microbacteriaceae</taxon>
        <taxon>Mycetocola</taxon>
    </lineage>
</organism>
<feature type="transmembrane region" description="Helical" evidence="1">
    <location>
        <begin position="27"/>
        <end position="45"/>
    </location>
</feature>
<sequence>MSEGTNGTHRGPAFEQRIVRIRRSGSFFRPLVIAIPICVAIGVQNSDGVPGWWTFVAVLVALILLLRGVWVTRTHVIIMNLWGPRIVRRSRVRGVGIENRQVLLANPLVQFSDRPVYTRPMLVLALEGRTSPVGGEGGFVPVREAQAALDELRWRLGAHLGDPIVAVPESGTAQRRGLRVLPADLPLPSGLTPVENPAVLLPYRYENPAARVSTQGVVANELVYLGDYYNVAVTQTEAPGEAWVKSDELLDSSRIPRLPVLLPLAIRHRDMALAVTRTLIPGRLDGAGPLGSEDLFDLEPRGIEVDRALAGTGLTLALVPEGWELAQREHPAAVDPENLREPEPILLETLHRELADEWARGLAADPRAVFRSDRDEFSQLPVEARGLVAAAHLMRNQSRYLALVSSETVLRRQDTGDAWVLERLAASGFAADALWDYARAREPRRERVGE</sequence>
<accession>A0A3L7AUJ7</accession>
<keyword evidence="3" id="KW-1185">Reference proteome</keyword>
<gene>
    <name evidence="2" type="ORF">D9V34_07970</name>
</gene>
<keyword evidence="1" id="KW-0472">Membrane</keyword>
<proteinExistence type="predicted"/>
<feature type="transmembrane region" description="Helical" evidence="1">
    <location>
        <begin position="51"/>
        <end position="70"/>
    </location>
</feature>
<evidence type="ECO:0000313" key="3">
    <source>
        <dbReference type="Proteomes" id="UP000269438"/>
    </source>
</evidence>